<organism evidence="2 3">
    <name type="scientific">Alicyclobacillus fastidiosus</name>
    <dbReference type="NCBI Taxonomy" id="392011"/>
    <lineage>
        <taxon>Bacteria</taxon>
        <taxon>Bacillati</taxon>
        <taxon>Bacillota</taxon>
        <taxon>Bacilli</taxon>
        <taxon>Bacillales</taxon>
        <taxon>Alicyclobacillaceae</taxon>
        <taxon>Alicyclobacillus</taxon>
    </lineage>
</organism>
<protein>
    <submittedName>
        <fullName evidence="2">Alpha/beta hydrolase</fullName>
    </submittedName>
</protein>
<keyword evidence="2" id="KW-0378">Hydrolase</keyword>
<dbReference type="Proteomes" id="UP001579974">
    <property type="component" value="Unassembled WGS sequence"/>
</dbReference>
<gene>
    <name evidence="2" type="ORF">KKP3000_003206</name>
</gene>
<evidence type="ECO:0000313" key="2">
    <source>
        <dbReference type="EMBL" id="MFB5189817.1"/>
    </source>
</evidence>
<dbReference type="InterPro" id="IPR029058">
    <property type="entry name" value="AB_hydrolase_fold"/>
</dbReference>
<dbReference type="Pfam" id="PF00561">
    <property type="entry name" value="Abhydrolase_1"/>
    <property type="match status" value="1"/>
</dbReference>
<sequence>MQGKFVMVGNIKTHYLQCGSGERSLILLHSGEHGASAENSFEYNIEPLSRSFHVYAIDMVGFGQTDKLFDFGNVRSFRMNHIRDFMTCLCIEKASFIGCSTGGGLVLEVASMDSSIWNVEKIVTVSGGGPNNQDVHNVLNQ</sequence>
<dbReference type="SUPFAM" id="SSF53474">
    <property type="entry name" value="alpha/beta-Hydrolases"/>
    <property type="match status" value="1"/>
</dbReference>
<dbReference type="RefSeq" id="WP_275476367.1">
    <property type="nucleotide sequence ID" value="NZ_CP162940.1"/>
</dbReference>
<dbReference type="PANTHER" id="PTHR46438:SF11">
    <property type="entry name" value="LIPASE-RELATED"/>
    <property type="match status" value="1"/>
</dbReference>
<feature type="domain" description="AB hydrolase-1" evidence="1">
    <location>
        <begin position="25"/>
        <end position="127"/>
    </location>
</feature>
<dbReference type="EMBL" id="JBDXSU010000004">
    <property type="protein sequence ID" value="MFB5189817.1"/>
    <property type="molecule type" value="Genomic_DNA"/>
</dbReference>
<evidence type="ECO:0000259" key="1">
    <source>
        <dbReference type="Pfam" id="PF00561"/>
    </source>
</evidence>
<dbReference type="InterPro" id="IPR000073">
    <property type="entry name" value="AB_hydrolase_1"/>
</dbReference>
<dbReference type="Gene3D" id="3.40.50.1820">
    <property type="entry name" value="alpha/beta hydrolase"/>
    <property type="match status" value="1"/>
</dbReference>
<evidence type="ECO:0000313" key="3">
    <source>
        <dbReference type="Proteomes" id="UP001579974"/>
    </source>
</evidence>
<keyword evidence="3" id="KW-1185">Reference proteome</keyword>
<proteinExistence type="predicted"/>
<dbReference type="PRINTS" id="PR00111">
    <property type="entry name" value="ABHYDROLASE"/>
</dbReference>
<dbReference type="GO" id="GO:0016787">
    <property type="term" value="F:hydrolase activity"/>
    <property type="evidence" value="ECO:0007669"/>
    <property type="project" value="UniProtKB-KW"/>
</dbReference>
<dbReference type="PANTHER" id="PTHR46438">
    <property type="entry name" value="ALPHA/BETA-HYDROLASES SUPERFAMILY PROTEIN"/>
    <property type="match status" value="1"/>
</dbReference>
<comment type="caution">
    <text evidence="2">The sequence shown here is derived from an EMBL/GenBank/DDBJ whole genome shotgun (WGS) entry which is preliminary data.</text>
</comment>
<reference evidence="2 3" key="1">
    <citation type="journal article" date="2024" name="Int. J. Mol. Sci.">
        <title>Exploration of Alicyclobacillus spp. Genome in Search of Antibiotic Resistance.</title>
        <authorList>
            <person name="Bucka-Kolendo J."/>
            <person name="Kiousi D.E."/>
            <person name="Dekowska A."/>
            <person name="Mikolajczuk-Szczyrba A."/>
            <person name="Karadedos D.M."/>
            <person name="Michael P."/>
            <person name="Galanis A."/>
            <person name="Sokolowska B."/>
        </authorList>
    </citation>
    <scope>NUCLEOTIDE SEQUENCE [LARGE SCALE GENOMIC DNA]</scope>
    <source>
        <strain evidence="2 3">KKP 3000</strain>
    </source>
</reference>
<name>A0ABV5AC26_9BACL</name>
<accession>A0ABV5AC26</accession>